<name>A0AAE9FH87_CAEBR</name>
<feature type="chain" id="PRO_5042297776" evidence="2">
    <location>
        <begin position="18"/>
        <end position="237"/>
    </location>
</feature>
<dbReference type="PANTHER" id="PTHR31330">
    <property type="entry name" value="NEMATODE SPECIFIC PEPTIDE FAMILY, GROUP C"/>
    <property type="match status" value="1"/>
</dbReference>
<keyword evidence="1" id="KW-0472">Membrane</keyword>
<dbReference type="Pfam" id="PF24977">
    <property type="entry name" value="DUF7772"/>
    <property type="match status" value="1"/>
</dbReference>
<organism evidence="3 4">
    <name type="scientific">Caenorhabditis briggsae</name>
    <dbReference type="NCBI Taxonomy" id="6238"/>
    <lineage>
        <taxon>Eukaryota</taxon>
        <taxon>Metazoa</taxon>
        <taxon>Ecdysozoa</taxon>
        <taxon>Nematoda</taxon>
        <taxon>Chromadorea</taxon>
        <taxon>Rhabditida</taxon>
        <taxon>Rhabditina</taxon>
        <taxon>Rhabditomorpha</taxon>
        <taxon>Rhabditoidea</taxon>
        <taxon>Rhabditidae</taxon>
        <taxon>Peloderinae</taxon>
        <taxon>Caenorhabditis</taxon>
    </lineage>
</organism>
<keyword evidence="1" id="KW-1133">Transmembrane helix</keyword>
<feature type="transmembrane region" description="Helical" evidence="1">
    <location>
        <begin position="157"/>
        <end position="175"/>
    </location>
</feature>
<evidence type="ECO:0000256" key="1">
    <source>
        <dbReference type="SAM" id="Phobius"/>
    </source>
</evidence>
<accession>A0AAE9FH87</accession>
<dbReference type="PANTHER" id="PTHR31330:SF1">
    <property type="entry name" value="NEMATODE SPECIFIC PEPTIDE FAMILY, GROUP C"/>
    <property type="match status" value="1"/>
</dbReference>
<feature type="transmembrane region" description="Helical" evidence="1">
    <location>
        <begin position="133"/>
        <end position="150"/>
    </location>
</feature>
<dbReference type="AlphaFoldDB" id="A0AAE9FH87"/>
<keyword evidence="4" id="KW-1185">Reference proteome</keyword>
<evidence type="ECO:0000313" key="4">
    <source>
        <dbReference type="Proteomes" id="UP000829354"/>
    </source>
</evidence>
<evidence type="ECO:0000256" key="2">
    <source>
        <dbReference type="SAM" id="SignalP"/>
    </source>
</evidence>
<reference evidence="3 4" key="1">
    <citation type="submission" date="2022-04" db="EMBL/GenBank/DDBJ databases">
        <title>Chromosome-level reference genomes for two strains of Caenorhabditis briggsae: an improved platform for comparative genomics.</title>
        <authorList>
            <person name="Stevens L."/>
            <person name="Andersen E."/>
        </authorList>
    </citation>
    <scope>NUCLEOTIDE SEQUENCE [LARGE SCALE GENOMIC DNA]</scope>
    <source>
        <strain evidence="3">VX34</strain>
        <tissue evidence="3">Whole-organism</tissue>
    </source>
</reference>
<gene>
    <name evidence="3" type="ORF">L5515_018735</name>
</gene>
<feature type="signal peptide" evidence="2">
    <location>
        <begin position="1"/>
        <end position="17"/>
    </location>
</feature>
<dbReference type="InterPro" id="IPR056674">
    <property type="entry name" value="DUF7772"/>
</dbReference>
<proteinExistence type="predicted"/>
<dbReference type="Proteomes" id="UP000829354">
    <property type="component" value="Chromosome X"/>
</dbReference>
<feature type="transmembrane region" description="Helical" evidence="1">
    <location>
        <begin position="181"/>
        <end position="204"/>
    </location>
</feature>
<evidence type="ECO:0000313" key="3">
    <source>
        <dbReference type="EMBL" id="UMM43135.1"/>
    </source>
</evidence>
<keyword evidence="1" id="KW-0812">Transmembrane</keyword>
<sequence>MMFRVLLAFCLFSTAASVTLVICQQYCSSVQGAASYDNCAPWNSYALASNQTCYNLCVHNCAAVYDGSCMTGNGFRCCLKTTPTKTQEFVTSGCNKLYNNLPGIFPLPVISLHHVNRRSIGTFAPHNRRVQPFILAAVFGMISTIISLYKKKALFKVPVYSLIQVGLGLTGTSIHCGLVSHLAFLTMVQFVTEALVFICLLLVFAQKKELAKANCVHIALHMLFMAGYKQNFLPDFA</sequence>
<keyword evidence="2" id="KW-0732">Signal</keyword>
<protein>
    <submittedName>
        <fullName evidence="3">Uncharacterized protein</fullName>
    </submittedName>
</protein>
<dbReference type="EMBL" id="CP092625">
    <property type="protein sequence ID" value="UMM43135.1"/>
    <property type="molecule type" value="Genomic_DNA"/>
</dbReference>